<evidence type="ECO:0000256" key="1">
    <source>
        <dbReference type="SAM" id="MobiDB-lite"/>
    </source>
</evidence>
<reference evidence="3" key="1">
    <citation type="journal article" date="2023" name="Science">
        <title>Genome structures resolve the early diversification of teleost fishes.</title>
        <authorList>
            <person name="Parey E."/>
            <person name="Louis A."/>
            <person name="Montfort J."/>
            <person name="Bouchez O."/>
            <person name="Roques C."/>
            <person name="Iampietro C."/>
            <person name="Lluch J."/>
            <person name="Castinel A."/>
            <person name="Donnadieu C."/>
            <person name="Desvignes T."/>
            <person name="Floi Bucao C."/>
            <person name="Jouanno E."/>
            <person name="Wen M."/>
            <person name="Mejri S."/>
            <person name="Dirks R."/>
            <person name="Jansen H."/>
            <person name="Henkel C."/>
            <person name="Chen W.J."/>
            <person name="Zahm M."/>
            <person name="Cabau C."/>
            <person name="Klopp C."/>
            <person name="Thompson A.W."/>
            <person name="Robinson-Rechavi M."/>
            <person name="Braasch I."/>
            <person name="Lecointre G."/>
            <person name="Bobe J."/>
            <person name="Postlethwait J.H."/>
            <person name="Berthelot C."/>
            <person name="Roest Crollius H."/>
            <person name="Guiguen Y."/>
        </authorList>
    </citation>
    <scope>NUCLEOTIDE SEQUENCE</scope>
    <source>
        <strain evidence="3">WJC10195</strain>
    </source>
</reference>
<keyword evidence="4" id="KW-1185">Reference proteome</keyword>
<evidence type="ECO:0008006" key="5">
    <source>
        <dbReference type="Google" id="ProtNLM"/>
    </source>
</evidence>
<sequence>MAAPCLAKREGRNREGIPHTPTPLHAYTKGKRFGQWLESNSVAFGFLAQVGTIQLIRFATMHWFRSPDLCVLATLVHFRGPDDTKHGSNVATHQGMTVLFSQQEAGLAVASLVAIGVLCAMCVSCRKRPRIIREENVTYHQELVREGRRFTVIRSKTVRLNEAPRDLPPIPRYQLHRESPEVICATPAAAEDQASYQNVPKSELGLDCMYVNPIPNLVYQNVTTADADEDEDSYSYENVFPTLQPAISQDSDHSDYENTSFLEEMKEQEDEPDYVNTES</sequence>
<dbReference type="InterPro" id="IPR031428">
    <property type="entry name" value="LAT2"/>
</dbReference>
<feature type="compositionally biased region" description="Basic and acidic residues" evidence="1">
    <location>
        <begin position="7"/>
        <end position="17"/>
    </location>
</feature>
<keyword evidence="2" id="KW-0812">Transmembrane</keyword>
<name>A0A9Q1IKE5_SYNKA</name>
<comment type="caution">
    <text evidence="3">The sequence shown here is derived from an EMBL/GenBank/DDBJ whole genome shotgun (WGS) entry which is preliminary data.</text>
</comment>
<proteinExistence type="predicted"/>
<dbReference type="AlphaFoldDB" id="A0A9Q1IKE5"/>
<gene>
    <name evidence="3" type="ORF">SKAU_G00327540</name>
</gene>
<evidence type="ECO:0000313" key="4">
    <source>
        <dbReference type="Proteomes" id="UP001152622"/>
    </source>
</evidence>
<dbReference type="GO" id="GO:0042113">
    <property type="term" value="P:B cell activation"/>
    <property type="evidence" value="ECO:0007669"/>
    <property type="project" value="InterPro"/>
</dbReference>
<evidence type="ECO:0000313" key="3">
    <source>
        <dbReference type="EMBL" id="KAJ8342826.1"/>
    </source>
</evidence>
<protein>
    <recommendedName>
        <fullName evidence="5">Linker for activation of T-cells family member 2</fullName>
    </recommendedName>
</protein>
<dbReference type="EMBL" id="JAINUF010000014">
    <property type="protein sequence ID" value="KAJ8342826.1"/>
    <property type="molecule type" value="Genomic_DNA"/>
</dbReference>
<dbReference type="Proteomes" id="UP001152622">
    <property type="component" value="Chromosome 14"/>
</dbReference>
<feature type="transmembrane region" description="Helical" evidence="2">
    <location>
        <begin position="105"/>
        <end position="123"/>
    </location>
</feature>
<keyword evidence="2" id="KW-0472">Membrane</keyword>
<dbReference type="Pfam" id="PF15703">
    <property type="entry name" value="LAT2"/>
    <property type="match status" value="1"/>
</dbReference>
<dbReference type="OrthoDB" id="8672596at2759"/>
<accession>A0A9Q1IKE5</accession>
<dbReference type="GO" id="GO:0002764">
    <property type="term" value="P:immune response-regulating signaling pathway"/>
    <property type="evidence" value="ECO:0007669"/>
    <property type="project" value="InterPro"/>
</dbReference>
<evidence type="ECO:0000256" key="2">
    <source>
        <dbReference type="SAM" id="Phobius"/>
    </source>
</evidence>
<organism evidence="3 4">
    <name type="scientific">Synaphobranchus kaupii</name>
    <name type="common">Kaup's arrowtooth eel</name>
    <dbReference type="NCBI Taxonomy" id="118154"/>
    <lineage>
        <taxon>Eukaryota</taxon>
        <taxon>Metazoa</taxon>
        <taxon>Chordata</taxon>
        <taxon>Craniata</taxon>
        <taxon>Vertebrata</taxon>
        <taxon>Euteleostomi</taxon>
        <taxon>Actinopterygii</taxon>
        <taxon>Neopterygii</taxon>
        <taxon>Teleostei</taxon>
        <taxon>Anguilliformes</taxon>
        <taxon>Synaphobranchidae</taxon>
        <taxon>Synaphobranchus</taxon>
    </lineage>
</organism>
<feature type="region of interest" description="Disordered" evidence="1">
    <location>
        <begin position="1"/>
        <end position="23"/>
    </location>
</feature>
<feature type="transmembrane region" description="Helical" evidence="2">
    <location>
        <begin position="41"/>
        <end position="59"/>
    </location>
</feature>
<keyword evidence="2" id="KW-1133">Transmembrane helix</keyword>